<accession>A0A4R7K0J6</accession>
<dbReference type="OrthoDB" id="6158711at2"/>
<feature type="chain" id="PRO_5020991904" evidence="1">
    <location>
        <begin position="28"/>
        <end position="267"/>
    </location>
</feature>
<dbReference type="AlphaFoldDB" id="A0A4R7K0J6"/>
<evidence type="ECO:0000256" key="1">
    <source>
        <dbReference type="SAM" id="SignalP"/>
    </source>
</evidence>
<evidence type="ECO:0000313" key="3">
    <source>
        <dbReference type="Proteomes" id="UP000295830"/>
    </source>
</evidence>
<feature type="signal peptide" evidence="1">
    <location>
        <begin position="1"/>
        <end position="27"/>
    </location>
</feature>
<gene>
    <name evidence="2" type="ORF">DES49_0749</name>
</gene>
<organism evidence="2 3">
    <name type="scientific">Halospina denitrificans</name>
    <dbReference type="NCBI Taxonomy" id="332522"/>
    <lineage>
        <taxon>Bacteria</taxon>
        <taxon>Pseudomonadati</taxon>
        <taxon>Pseudomonadota</taxon>
        <taxon>Gammaproteobacteria</taxon>
        <taxon>Halospina</taxon>
    </lineage>
</organism>
<proteinExistence type="predicted"/>
<keyword evidence="3" id="KW-1185">Reference proteome</keyword>
<dbReference type="EMBL" id="SOAX01000002">
    <property type="protein sequence ID" value="TDT42949.1"/>
    <property type="molecule type" value="Genomic_DNA"/>
</dbReference>
<keyword evidence="1" id="KW-0732">Signal</keyword>
<dbReference type="RefSeq" id="WP_133735060.1">
    <property type="nucleotide sequence ID" value="NZ_SOAX01000002.1"/>
</dbReference>
<sequence>MTTRIPAPLTSMALVLLFAAMPVTALASGEIGDHVEDLKAHLGEYDSEVKDFNAKVDGLVDSYAEKGGESVNTAKLIEWWEDVKFHAAVEVNYVPVYASIWQGIYGVKEAIDEGKAAAEVRKQQRALEQAMWKGMGAVMLAAKNQADGGTSEGDDSGKVSGSDAVDRILTNLDEVTIEYAENESEEATEIIHNTYLNLFEGIEGALIEQDAELVEDLEKDFNVGLPKLIENGASVSEVTDYVKAMKKKLKRAQKLLEKGEQDKKDVF</sequence>
<evidence type="ECO:0000313" key="2">
    <source>
        <dbReference type="EMBL" id="TDT42949.1"/>
    </source>
</evidence>
<name>A0A4R7K0J6_9GAMM</name>
<protein>
    <submittedName>
        <fullName evidence="2">Uncharacterized protein</fullName>
    </submittedName>
</protein>
<reference evidence="2 3" key="1">
    <citation type="submission" date="2019-03" db="EMBL/GenBank/DDBJ databases">
        <title>Genomic Encyclopedia of Type Strains, Phase IV (KMG-IV): sequencing the most valuable type-strain genomes for metagenomic binning, comparative biology and taxonomic classification.</title>
        <authorList>
            <person name="Goeker M."/>
        </authorList>
    </citation>
    <scope>NUCLEOTIDE SEQUENCE [LARGE SCALE GENOMIC DNA]</scope>
    <source>
        <strain evidence="2 3">DSM 15505</strain>
    </source>
</reference>
<dbReference type="Proteomes" id="UP000295830">
    <property type="component" value="Unassembled WGS sequence"/>
</dbReference>
<comment type="caution">
    <text evidence="2">The sequence shown here is derived from an EMBL/GenBank/DDBJ whole genome shotgun (WGS) entry which is preliminary data.</text>
</comment>